<dbReference type="Proteomes" id="UP001341281">
    <property type="component" value="Chromosome 04"/>
</dbReference>
<feature type="compositionally biased region" description="Low complexity" evidence="1">
    <location>
        <begin position="53"/>
        <end position="65"/>
    </location>
</feature>
<feature type="compositionally biased region" description="Basic and acidic residues" evidence="1">
    <location>
        <begin position="332"/>
        <end position="354"/>
    </location>
</feature>
<name>A0AAQ3WPH4_PASNO</name>
<keyword evidence="4" id="KW-1185">Reference proteome</keyword>
<dbReference type="InterPro" id="IPR029058">
    <property type="entry name" value="AB_hydrolase_fold"/>
</dbReference>
<dbReference type="PANTHER" id="PTHR12277">
    <property type="entry name" value="ALPHA/BETA HYDROLASE DOMAIN-CONTAINING PROTEIN"/>
    <property type="match status" value="1"/>
</dbReference>
<accession>A0AAQ3WPH4</accession>
<gene>
    <name evidence="3" type="ORF">U9M48_018053</name>
</gene>
<feature type="compositionally biased region" description="Basic and acidic residues" evidence="1">
    <location>
        <begin position="294"/>
        <end position="307"/>
    </location>
</feature>
<dbReference type="SUPFAM" id="SSF53474">
    <property type="entry name" value="alpha/beta-Hydrolases"/>
    <property type="match status" value="1"/>
</dbReference>
<dbReference type="Gene3D" id="3.40.50.1820">
    <property type="entry name" value="alpha/beta hydrolase"/>
    <property type="match status" value="1"/>
</dbReference>
<feature type="region of interest" description="Disordered" evidence="1">
    <location>
        <begin position="327"/>
        <end position="354"/>
    </location>
</feature>
<evidence type="ECO:0000313" key="3">
    <source>
        <dbReference type="EMBL" id="WVZ69237.1"/>
    </source>
</evidence>
<feature type="domain" description="Serine aminopeptidase S33" evidence="2">
    <location>
        <begin position="95"/>
        <end position="202"/>
    </location>
</feature>
<protein>
    <recommendedName>
        <fullName evidence="2">Serine aminopeptidase S33 domain-containing protein</fullName>
    </recommendedName>
</protein>
<dbReference type="PANTHER" id="PTHR12277:SF130">
    <property type="entry name" value="ALPHA_BETA-HYDROLASES SUPERFAMILY PROTEIN"/>
    <property type="match status" value="1"/>
</dbReference>
<sequence>MGGVTSTIAARFAFFPPTPPSYTVVVADAATGRLAIPEISRPPARRRRRDGAGDSSSASASGAAAAEEDGGTEVVRLRTRRGNEIVGVYVRHARASATMLYSHGNAADLGQMYGLFVELSRRLRVNLFGYDYSGYGRSTGKPTECNTYADIEAAYNCLKEKYGVADEDIILYGQSVGSGPTIDLASRLPNLRAVVLHSPILSGLRVLYPVKRTFWFDIYKNIDKIGLVNCPVLVIHGTSDDVVDCSHGKQLWEHCKVKYSPLWLSGGGHCNLELYPDYIKHLKKFVSSVSKKTSKPDPKEITAKEDTTSTATETVCSEKPKEAAKCPQISRKSLDSRVGKSKTVDVPDKPRMSSDDIDKFRRKRCLVCSNKTNMYITRSYETRKAEDRYSGMPQVTQQARLTSLCSSNNLVPAGVGRRLPALPWRMNRGGREGPVFAFVLNAPEHLEHLLDRRAHLSVLLHATEGQLRDHGHHLLGGRVGLVAQVEVHQLLELALLDLADGHAGQVDLAAVSRDVHGGLRRDELHQHHPETVDVALVRQLVALVVLWIHIAAMRFKNTNCQVETRSMPTYVPWRALGRGGDVRDVEGEEAGEAEVGDLDVVVGVEEDVGGLDVAVHDGRLDGVEVGERGGGLHGDAEAERPREGALGGAGAVQVVGHRAVGHELVDQEQLAALAGRAAVEHDQVRVAQPGQDGRLVLELLHPTVAVVVQPLHCHHAPVLETAPKPPSPSSLFSSKQLVASSSSS</sequence>
<dbReference type="Pfam" id="PF12146">
    <property type="entry name" value="Hydrolase_4"/>
    <property type="match status" value="1"/>
</dbReference>
<feature type="region of interest" description="Disordered" evidence="1">
    <location>
        <begin position="38"/>
        <end position="75"/>
    </location>
</feature>
<feature type="compositionally biased region" description="Low complexity" evidence="1">
    <location>
        <begin position="729"/>
        <end position="744"/>
    </location>
</feature>
<dbReference type="InterPro" id="IPR022742">
    <property type="entry name" value="Hydrolase_4"/>
</dbReference>
<proteinExistence type="predicted"/>
<feature type="region of interest" description="Disordered" evidence="1">
    <location>
        <begin position="719"/>
        <end position="744"/>
    </location>
</feature>
<dbReference type="AlphaFoldDB" id="A0AAQ3WPH4"/>
<organism evidence="3 4">
    <name type="scientific">Paspalum notatum var. saurae</name>
    <dbReference type="NCBI Taxonomy" id="547442"/>
    <lineage>
        <taxon>Eukaryota</taxon>
        <taxon>Viridiplantae</taxon>
        <taxon>Streptophyta</taxon>
        <taxon>Embryophyta</taxon>
        <taxon>Tracheophyta</taxon>
        <taxon>Spermatophyta</taxon>
        <taxon>Magnoliopsida</taxon>
        <taxon>Liliopsida</taxon>
        <taxon>Poales</taxon>
        <taxon>Poaceae</taxon>
        <taxon>PACMAD clade</taxon>
        <taxon>Panicoideae</taxon>
        <taxon>Andropogonodae</taxon>
        <taxon>Paspaleae</taxon>
        <taxon>Paspalinae</taxon>
        <taxon>Paspalum</taxon>
    </lineage>
</organism>
<evidence type="ECO:0000259" key="2">
    <source>
        <dbReference type="Pfam" id="PF12146"/>
    </source>
</evidence>
<evidence type="ECO:0000313" key="4">
    <source>
        <dbReference type="Proteomes" id="UP001341281"/>
    </source>
</evidence>
<dbReference type="EMBL" id="CP144748">
    <property type="protein sequence ID" value="WVZ69237.1"/>
    <property type="molecule type" value="Genomic_DNA"/>
</dbReference>
<feature type="region of interest" description="Disordered" evidence="1">
    <location>
        <begin position="291"/>
        <end position="315"/>
    </location>
</feature>
<evidence type="ECO:0000256" key="1">
    <source>
        <dbReference type="SAM" id="MobiDB-lite"/>
    </source>
</evidence>
<reference evidence="3 4" key="1">
    <citation type="submission" date="2024-02" db="EMBL/GenBank/DDBJ databases">
        <title>High-quality chromosome-scale genome assembly of Pensacola bahiagrass (Paspalum notatum Flugge var. saurae).</title>
        <authorList>
            <person name="Vega J.M."/>
            <person name="Podio M."/>
            <person name="Orjuela J."/>
            <person name="Siena L.A."/>
            <person name="Pessino S.C."/>
            <person name="Combes M.C."/>
            <person name="Mariac C."/>
            <person name="Albertini E."/>
            <person name="Pupilli F."/>
            <person name="Ortiz J.P.A."/>
            <person name="Leblanc O."/>
        </authorList>
    </citation>
    <scope>NUCLEOTIDE SEQUENCE [LARGE SCALE GENOMIC DNA]</scope>
    <source>
        <strain evidence="3">R1</strain>
        <tissue evidence="3">Leaf</tissue>
    </source>
</reference>